<keyword evidence="1" id="KW-0812">Transmembrane</keyword>
<dbReference type="Proteomes" id="UP000265520">
    <property type="component" value="Unassembled WGS sequence"/>
</dbReference>
<dbReference type="AlphaFoldDB" id="A0A392U536"/>
<proteinExistence type="predicted"/>
<organism evidence="2 3">
    <name type="scientific">Trifolium medium</name>
    <dbReference type="NCBI Taxonomy" id="97028"/>
    <lineage>
        <taxon>Eukaryota</taxon>
        <taxon>Viridiplantae</taxon>
        <taxon>Streptophyta</taxon>
        <taxon>Embryophyta</taxon>
        <taxon>Tracheophyta</taxon>
        <taxon>Spermatophyta</taxon>
        <taxon>Magnoliopsida</taxon>
        <taxon>eudicotyledons</taxon>
        <taxon>Gunneridae</taxon>
        <taxon>Pentapetalae</taxon>
        <taxon>rosids</taxon>
        <taxon>fabids</taxon>
        <taxon>Fabales</taxon>
        <taxon>Fabaceae</taxon>
        <taxon>Papilionoideae</taxon>
        <taxon>50 kb inversion clade</taxon>
        <taxon>NPAAA clade</taxon>
        <taxon>Hologalegina</taxon>
        <taxon>IRL clade</taxon>
        <taxon>Trifolieae</taxon>
        <taxon>Trifolium</taxon>
    </lineage>
</organism>
<evidence type="ECO:0000313" key="2">
    <source>
        <dbReference type="EMBL" id="MCI67660.1"/>
    </source>
</evidence>
<comment type="caution">
    <text evidence="2">The sequence shown here is derived from an EMBL/GenBank/DDBJ whole genome shotgun (WGS) entry which is preliminary data.</text>
</comment>
<accession>A0A392U536</accession>
<keyword evidence="1" id="KW-0472">Membrane</keyword>
<feature type="non-terminal residue" evidence="2">
    <location>
        <position position="34"/>
    </location>
</feature>
<protein>
    <submittedName>
        <fullName evidence="2">Uncharacterized protein</fullName>
    </submittedName>
</protein>
<keyword evidence="1" id="KW-1133">Transmembrane helix</keyword>
<evidence type="ECO:0000256" key="1">
    <source>
        <dbReference type="SAM" id="Phobius"/>
    </source>
</evidence>
<feature type="transmembrane region" description="Helical" evidence="1">
    <location>
        <begin position="12"/>
        <end position="28"/>
    </location>
</feature>
<sequence length="34" mass="3709">MCKLSSSLMVRGILSSVTMFDLLLHGWIGPSSNK</sequence>
<reference evidence="2 3" key="1">
    <citation type="journal article" date="2018" name="Front. Plant Sci.">
        <title>Red Clover (Trifolium pratense) and Zigzag Clover (T. medium) - A Picture of Genomic Similarities and Differences.</title>
        <authorList>
            <person name="Dluhosova J."/>
            <person name="Istvanek J."/>
            <person name="Nedelnik J."/>
            <person name="Repkova J."/>
        </authorList>
    </citation>
    <scope>NUCLEOTIDE SEQUENCE [LARGE SCALE GENOMIC DNA]</scope>
    <source>
        <strain evidence="3">cv. 10/8</strain>
        <tissue evidence="2">Leaf</tissue>
    </source>
</reference>
<evidence type="ECO:0000313" key="3">
    <source>
        <dbReference type="Proteomes" id="UP000265520"/>
    </source>
</evidence>
<keyword evidence="3" id="KW-1185">Reference proteome</keyword>
<name>A0A392U536_9FABA</name>
<dbReference type="EMBL" id="LXQA010721358">
    <property type="protein sequence ID" value="MCI67660.1"/>
    <property type="molecule type" value="Genomic_DNA"/>
</dbReference>